<keyword evidence="3" id="KW-0808">Transferase</keyword>
<evidence type="ECO:0000313" key="3">
    <source>
        <dbReference type="EMBL" id="GEP43598.1"/>
    </source>
</evidence>
<name>A0A512MA35_9BACT</name>
<feature type="domain" description="Methyltransferase" evidence="2">
    <location>
        <begin position="39"/>
        <end position="133"/>
    </location>
</feature>
<dbReference type="CDD" id="cd02440">
    <property type="entry name" value="AdoMet_MTases"/>
    <property type="match status" value="1"/>
</dbReference>
<proteinExistence type="predicted"/>
<evidence type="ECO:0000313" key="4">
    <source>
        <dbReference type="Proteomes" id="UP000321577"/>
    </source>
</evidence>
<dbReference type="GO" id="GO:0032259">
    <property type="term" value="P:methylation"/>
    <property type="evidence" value="ECO:0007669"/>
    <property type="project" value="UniProtKB-KW"/>
</dbReference>
<dbReference type="EMBL" id="BKAG01000019">
    <property type="protein sequence ID" value="GEP43598.1"/>
    <property type="molecule type" value="Genomic_DNA"/>
</dbReference>
<dbReference type="Proteomes" id="UP000321577">
    <property type="component" value="Unassembled WGS sequence"/>
</dbReference>
<gene>
    <name evidence="3" type="primary">ubiE_2</name>
    <name evidence="3" type="ORF">BGE01nite_28890</name>
</gene>
<protein>
    <submittedName>
        <fullName evidence="3">SAM-dependent methyltransferase</fullName>
    </submittedName>
</protein>
<comment type="caution">
    <text evidence="3">The sequence shown here is derived from an EMBL/GenBank/DDBJ whole genome shotgun (WGS) entry which is preliminary data.</text>
</comment>
<dbReference type="InterPro" id="IPR041698">
    <property type="entry name" value="Methyltransf_25"/>
</dbReference>
<evidence type="ECO:0000259" key="2">
    <source>
        <dbReference type="Pfam" id="PF13649"/>
    </source>
</evidence>
<dbReference type="GO" id="GO:0008168">
    <property type="term" value="F:methyltransferase activity"/>
    <property type="evidence" value="ECO:0007669"/>
    <property type="project" value="UniProtKB-KW"/>
</dbReference>
<keyword evidence="4" id="KW-1185">Reference proteome</keyword>
<keyword evidence="1" id="KW-1133">Transmembrane helix</keyword>
<keyword evidence="1" id="KW-0472">Membrane</keyword>
<dbReference type="RefSeq" id="WP_146851172.1">
    <property type="nucleotide sequence ID" value="NZ_BKAG01000019.1"/>
</dbReference>
<organism evidence="3 4">
    <name type="scientific">Brevifollis gellanilyticus</name>
    <dbReference type="NCBI Taxonomy" id="748831"/>
    <lineage>
        <taxon>Bacteria</taxon>
        <taxon>Pseudomonadati</taxon>
        <taxon>Verrucomicrobiota</taxon>
        <taxon>Verrucomicrobiia</taxon>
        <taxon>Verrucomicrobiales</taxon>
        <taxon>Verrucomicrobiaceae</taxon>
    </lineage>
</organism>
<dbReference type="SUPFAM" id="SSF53335">
    <property type="entry name" value="S-adenosyl-L-methionine-dependent methyltransferases"/>
    <property type="match status" value="1"/>
</dbReference>
<accession>A0A512MA35</accession>
<feature type="transmembrane region" description="Helical" evidence="1">
    <location>
        <begin position="159"/>
        <end position="176"/>
    </location>
</feature>
<dbReference type="AlphaFoldDB" id="A0A512MA35"/>
<dbReference type="OrthoDB" id="198177at2"/>
<keyword evidence="3" id="KW-0489">Methyltransferase</keyword>
<evidence type="ECO:0000256" key="1">
    <source>
        <dbReference type="SAM" id="Phobius"/>
    </source>
</evidence>
<reference evidence="3 4" key="1">
    <citation type="submission" date="2019-07" db="EMBL/GenBank/DDBJ databases">
        <title>Whole genome shotgun sequence of Brevifollis gellanilyticus NBRC 108608.</title>
        <authorList>
            <person name="Hosoyama A."/>
            <person name="Uohara A."/>
            <person name="Ohji S."/>
            <person name="Ichikawa N."/>
        </authorList>
    </citation>
    <scope>NUCLEOTIDE SEQUENCE [LARGE SCALE GENOMIC DNA]</scope>
    <source>
        <strain evidence="3 4">NBRC 108608</strain>
    </source>
</reference>
<dbReference type="InterPro" id="IPR029063">
    <property type="entry name" value="SAM-dependent_MTases_sf"/>
</dbReference>
<dbReference type="Gene3D" id="3.40.50.150">
    <property type="entry name" value="Vaccinia Virus protein VP39"/>
    <property type="match status" value="1"/>
</dbReference>
<sequence>MSFDTLAPIYRSMERLTAGRKLQKARTEFLDMIPVPRCILTVGEGHGPFLLECCRRFPEASIICVDASKAMMAQAQQALKESGVNAARVQWVHADVFTWEPPVASFDLIVTHFFLDCFTEEQIRTLVPRIARAADRDASWLLADFQVPQGFWRRLRTRLILAVLYLFFGIMTRVSARKLTAPDPFLQRAGWRLQRRAEYEWGLLKSDWWVADRRVREP</sequence>
<dbReference type="Pfam" id="PF13649">
    <property type="entry name" value="Methyltransf_25"/>
    <property type="match status" value="1"/>
</dbReference>
<keyword evidence="1" id="KW-0812">Transmembrane</keyword>